<evidence type="ECO:0000313" key="2">
    <source>
        <dbReference type="Proteomes" id="UP001153365"/>
    </source>
</evidence>
<name>A0AAV0B8V5_PHAPC</name>
<sequence>MSYCTVLLTTLEEEPMPALVPRAMGNKQQAATWELGKGNLWAVGKQDVGFLQRRFQDFQLAKKRASLELLVPEVNIGV</sequence>
<dbReference type="Proteomes" id="UP001153365">
    <property type="component" value="Unassembled WGS sequence"/>
</dbReference>
<keyword evidence="2" id="KW-1185">Reference proteome</keyword>
<gene>
    <name evidence="1" type="ORF">PPACK8108_LOCUS15477</name>
</gene>
<organism evidence="1 2">
    <name type="scientific">Phakopsora pachyrhizi</name>
    <name type="common">Asian soybean rust disease fungus</name>
    <dbReference type="NCBI Taxonomy" id="170000"/>
    <lineage>
        <taxon>Eukaryota</taxon>
        <taxon>Fungi</taxon>
        <taxon>Dikarya</taxon>
        <taxon>Basidiomycota</taxon>
        <taxon>Pucciniomycotina</taxon>
        <taxon>Pucciniomycetes</taxon>
        <taxon>Pucciniales</taxon>
        <taxon>Phakopsoraceae</taxon>
        <taxon>Phakopsora</taxon>
    </lineage>
</organism>
<proteinExistence type="predicted"/>
<dbReference type="AlphaFoldDB" id="A0AAV0B8V5"/>
<comment type="caution">
    <text evidence="1">The sequence shown here is derived from an EMBL/GenBank/DDBJ whole genome shotgun (WGS) entry which is preliminary data.</text>
</comment>
<dbReference type="EMBL" id="CALTRL010004133">
    <property type="protein sequence ID" value="CAH7682528.1"/>
    <property type="molecule type" value="Genomic_DNA"/>
</dbReference>
<accession>A0AAV0B8V5</accession>
<reference evidence="1" key="1">
    <citation type="submission" date="2022-06" db="EMBL/GenBank/DDBJ databases">
        <authorList>
            <consortium name="SYNGENTA / RWTH Aachen University"/>
        </authorList>
    </citation>
    <scope>NUCLEOTIDE SEQUENCE</scope>
</reference>
<evidence type="ECO:0000313" key="1">
    <source>
        <dbReference type="EMBL" id="CAH7682528.1"/>
    </source>
</evidence>
<protein>
    <submittedName>
        <fullName evidence="1">Uncharacterized protein</fullName>
    </submittedName>
</protein>